<organism evidence="11 12">
    <name type="scientific">Saxibacter everestensis</name>
    <dbReference type="NCBI Taxonomy" id="2909229"/>
    <lineage>
        <taxon>Bacteria</taxon>
        <taxon>Bacillati</taxon>
        <taxon>Actinomycetota</taxon>
        <taxon>Actinomycetes</taxon>
        <taxon>Micrococcales</taxon>
        <taxon>Brevibacteriaceae</taxon>
        <taxon>Saxibacter</taxon>
    </lineage>
</organism>
<proteinExistence type="inferred from homology"/>
<keyword evidence="4" id="KW-0285">Flavoprotein</keyword>
<evidence type="ECO:0000256" key="5">
    <source>
        <dbReference type="ARBA" id="ARBA00022643"/>
    </source>
</evidence>
<dbReference type="RefSeq" id="WP_349640360.1">
    <property type="nucleotide sequence ID" value="NZ_CP090958.1"/>
</dbReference>
<protein>
    <submittedName>
        <fullName evidence="11">FAD-dependent oxidoreductase</fullName>
    </submittedName>
</protein>
<evidence type="ECO:0000256" key="2">
    <source>
        <dbReference type="ARBA" id="ARBA00001966"/>
    </source>
</evidence>
<gene>
    <name evidence="11" type="ORF">LWF01_07215</name>
</gene>
<dbReference type="Pfam" id="PF00724">
    <property type="entry name" value="Oxidored_FMN"/>
    <property type="match status" value="1"/>
</dbReference>
<dbReference type="SUPFAM" id="SSF51905">
    <property type="entry name" value="FAD/NAD(P)-binding domain"/>
    <property type="match status" value="1"/>
</dbReference>
<evidence type="ECO:0000313" key="11">
    <source>
        <dbReference type="EMBL" id="WGW13538.1"/>
    </source>
</evidence>
<dbReference type="PANTHER" id="PTHR42917:SF2">
    <property type="entry name" value="2,4-DIENOYL-COA REDUCTASE [(2E)-ENOYL-COA-PRODUCING]"/>
    <property type="match status" value="1"/>
</dbReference>
<keyword evidence="5" id="KW-0288">FMN</keyword>
<dbReference type="SUPFAM" id="SSF51395">
    <property type="entry name" value="FMN-linked oxidoreductases"/>
    <property type="match status" value="1"/>
</dbReference>
<evidence type="ECO:0000259" key="10">
    <source>
        <dbReference type="Pfam" id="PF00724"/>
    </source>
</evidence>
<dbReference type="Gene3D" id="3.50.50.60">
    <property type="entry name" value="FAD/NAD(P)-binding domain"/>
    <property type="match status" value="1"/>
</dbReference>
<evidence type="ECO:0000256" key="9">
    <source>
        <dbReference type="ARBA" id="ARBA00023014"/>
    </source>
</evidence>
<evidence type="ECO:0000256" key="1">
    <source>
        <dbReference type="ARBA" id="ARBA00001917"/>
    </source>
</evidence>
<keyword evidence="7" id="KW-0560">Oxidoreductase</keyword>
<evidence type="ECO:0000256" key="3">
    <source>
        <dbReference type="ARBA" id="ARBA00011048"/>
    </source>
</evidence>
<evidence type="ECO:0000256" key="4">
    <source>
        <dbReference type="ARBA" id="ARBA00022630"/>
    </source>
</evidence>
<dbReference type="Pfam" id="PF12831">
    <property type="entry name" value="FAD_oxidored"/>
    <property type="match status" value="1"/>
</dbReference>
<dbReference type="InterPro" id="IPR051793">
    <property type="entry name" value="NADH:flavin_oxidoreductase"/>
</dbReference>
<evidence type="ECO:0000256" key="6">
    <source>
        <dbReference type="ARBA" id="ARBA00022723"/>
    </source>
</evidence>
<accession>A0ABY8QX51</accession>
<dbReference type="InterPro" id="IPR036188">
    <property type="entry name" value="FAD/NAD-bd_sf"/>
</dbReference>
<dbReference type="Gene3D" id="3.40.50.720">
    <property type="entry name" value="NAD(P)-binding Rossmann-like Domain"/>
    <property type="match status" value="1"/>
</dbReference>
<dbReference type="InterPro" id="IPR001155">
    <property type="entry name" value="OxRdtase_FMN_N"/>
</dbReference>
<evidence type="ECO:0000256" key="8">
    <source>
        <dbReference type="ARBA" id="ARBA00023004"/>
    </source>
</evidence>
<comment type="similarity">
    <text evidence="3">In the N-terminal section; belongs to the NADH:flavin oxidoreductase/NADH oxidase family.</text>
</comment>
<evidence type="ECO:0000256" key="7">
    <source>
        <dbReference type="ARBA" id="ARBA00023002"/>
    </source>
</evidence>
<reference evidence="11 12" key="1">
    <citation type="submission" date="2023-05" db="EMBL/GenBank/DDBJ databases">
        <title>Lithophilousrod everest ZFBP1038 complete genpme.</title>
        <authorList>
            <person name="Tian M."/>
        </authorList>
    </citation>
    <scope>NUCLEOTIDE SEQUENCE [LARGE SCALE GENOMIC DNA]</scope>
    <source>
        <strain evidence="11 12">ZFBP1038</strain>
    </source>
</reference>
<comment type="cofactor">
    <cofactor evidence="2">
        <name>[4Fe-4S] cluster</name>
        <dbReference type="ChEBI" id="CHEBI:49883"/>
    </cofactor>
</comment>
<feature type="domain" description="NADH:flavin oxidoreductase/NADH oxidase N-terminal" evidence="10">
    <location>
        <begin position="13"/>
        <end position="343"/>
    </location>
</feature>
<name>A0ABY8QX51_9MICO</name>
<dbReference type="EMBL" id="CP090958">
    <property type="protein sequence ID" value="WGW13538.1"/>
    <property type="molecule type" value="Genomic_DNA"/>
</dbReference>
<evidence type="ECO:0000313" key="12">
    <source>
        <dbReference type="Proteomes" id="UP001209083"/>
    </source>
</evidence>
<keyword evidence="6" id="KW-0479">Metal-binding</keyword>
<keyword evidence="12" id="KW-1185">Reference proteome</keyword>
<comment type="cofactor">
    <cofactor evidence="1">
        <name>FMN</name>
        <dbReference type="ChEBI" id="CHEBI:58210"/>
    </cofactor>
</comment>
<keyword evidence="8" id="KW-0408">Iron</keyword>
<dbReference type="Proteomes" id="UP001209083">
    <property type="component" value="Chromosome"/>
</dbReference>
<dbReference type="InterPro" id="IPR013785">
    <property type="entry name" value="Aldolase_TIM"/>
</dbReference>
<sequence length="684" mass="71994">MHTARTNYPDALSPIAIGNVSVRNRIFSSAHQTGLVHDHLPTEDLLAYHRERARGGIGAIFMEASATHPSGLLTPHTIGAYLPESIRPMSEIADAVHREGAKLFVQLFHGGREQIATAPKQPAVAPSAVPSARFHVEPRALTGTEIFELVTGYRQAASHVAQAGLDGAEVSASHAYLPAQFFAKRSNHRTDDYGGSLRNRLRFVMDVLNATREGLGPDKALGVRLAIDEISPDALDRNACIEIAGLLAEETPIDFVSFVLGDSATYVGSSFIAPPPLTAPDGIVGSLAGLRGVVPDRVRLLGTTRFLELAQADSAVSDGLLDLVGMTRAHIADPHLVRKASAGAAPIPCIGCNVCIGHYHAGTPIACATNISTGRELTRSQPPESVPSVSVESVAVVGAGPAGVAVSQGSVAAVDSPRGTIAVVGAGPAGVAAAVQAARRGASVTLFERESEIGGQLRVAGGAPDHRETWARWKGWADRELAEFNVDLRLETEVTAAELEGFDRVTVATGARPYQDEEVWRAAADQSMPMLDSWQLLATPDVAELPGPVLVADWGGDPSGLDATEVLAAAGQHVYYAYAGPAPTEFIHQYQRNGYLGRLDQENVTLLPHLELATEGGQLVLRNVFSGRSRALPGDIRSIVAAHGRVPETELAGQFPVGALVGDAAGPRSLEEATLEGTMAVEAR</sequence>
<dbReference type="PANTHER" id="PTHR42917">
    <property type="entry name" value="2,4-DIENOYL-COA REDUCTASE"/>
    <property type="match status" value="1"/>
</dbReference>
<dbReference type="PRINTS" id="PR00419">
    <property type="entry name" value="ADXRDTASE"/>
</dbReference>
<dbReference type="Gene3D" id="3.20.20.70">
    <property type="entry name" value="Aldolase class I"/>
    <property type="match status" value="1"/>
</dbReference>
<keyword evidence="9" id="KW-0411">Iron-sulfur</keyword>